<evidence type="ECO:0000313" key="5">
    <source>
        <dbReference type="Proteomes" id="UP000284057"/>
    </source>
</evidence>
<evidence type="ECO:0000313" key="4">
    <source>
        <dbReference type="EMBL" id="RIQ11042.1"/>
    </source>
</evidence>
<feature type="compositionally biased region" description="Polar residues" evidence="1">
    <location>
        <begin position="190"/>
        <end position="202"/>
    </location>
</feature>
<dbReference type="EMBL" id="QUAL01000436">
    <property type="protein sequence ID" value="RIQ11042.1"/>
    <property type="molecule type" value="Genomic_DNA"/>
</dbReference>
<dbReference type="PANTHER" id="PTHR42678:SF5">
    <property type="entry name" value="GLUTAMYL-TRNA(GLN) AMIDOTRANSFERASE SUBUNIT A"/>
    <property type="match status" value="1"/>
</dbReference>
<protein>
    <submittedName>
        <fullName evidence="4">Amidase</fullName>
    </submittedName>
</protein>
<comment type="caution">
    <text evidence="4">The sequence shown here is derived from an EMBL/GenBank/DDBJ whole genome shotgun (WGS) entry which is preliminary data.</text>
</comment>
<dbReference type="SUPFAM" id="SSF75304">
    <property type="entry name" value="Amidase signature (AS) enzymes"/>
    <property type="match status" value="1"/>
</dbReference>
<feature type="region of interest" description="Disordered" evidence="1">
    <location>
        <begin position="190"/>
        <end position="209"/>
    </location>
</feature>
<gene>
    <name evidence="4" type="ORF">DY240_30155</name>
</gene>
<dbReference type="PANTHER" id="PTHR42678">
    <property type="entry name" value="AMIDASE"/>
    <property type="match status" value="1"/>
</dbReference>
<keyword evidence="2" id="KW-0732">Signal</keyword>
<dbReference type="Proteomes" id="UP000284057">
    <property type="component" value="Unassembled WGS sequence"/>
</dbReference>
<evidence type="ECO:0000256" key="2">
    <source>
        <dbReference type="SAM" id="SignalP"/>
    </source>
</evidence>
<dbReference type="AlphaFoldDB" id="A0A418KGB4"/>
<dbReference type="RefSeq" id="WP_119663344.1">
    <property type="nucleotide sequence ID" value="NZ_QUAL01000436.1"/>
</dbReference>
<dbReference type="OrthoDB" id="9811471at2"/>
<proteinExistence type="predicted"/>
<organism evidence="4 5">
    <name type="scientific">Jiangella rhizosphaerae</name>
    <dbReference type="NCBI Taxonomy" id="2293569"/>
    <lineage>
        <taxon>Bacteria</taxon>
        <taxon>Bacillati</taxon>
        <taxon>Actinomycetota</taxon>
        <taxon>Actinomycetes</taxon>
        <taxon>Jiangellales</taxon>
        <taxon>Jiangellaceae</taxon>
        <taxon>Jiangella</taxon>
    </lineage>
</organism>
<accession>A0A418KGB4</accession>
<name>A0A418KGB4_9ACTN</name>
<dbReference type="InterPro" id="IPR023631">
    <property type="entry name" value="Amidase_dom"/>
</dbReference>
<evidence type="ECO:0000256" key="1">
    <source>
        <dbReference type="SAM" id="MobiDB-lite"/>
    </source>
</evidence>
<dbReference type="Gene3D" id="3.90.1300.10">
    <property type="entry name" value="Amidase signature (AS) domain"/>
    <property type="match status" value="1"/>
</dbReference>
<reference evidence="4 5" key="1">
    <citation type="submission" date="2018-09" db="EMBL/GenBank/DDBJ databases">
        <title>Isolation, diversity and antifungal activity of actinobacteria from wheat.</title>
        <authorList>
            <person name="Han C."/>
        </authorList>
    </citation>
    <scope>NUCLEOTIDE SEQUENCE [LARGE SCALE GENOMIC DNA]</scope>
    <source>
        <strain evidence="4 5">NEAU-YY265</strain>
    </source>
</reference>
<feature type="domain" description="Amidase" evidence="3">
    <location>
        <begin position="71"/>
        <end position="521"/>
    </location>
</feature>
<feature type="chain" id="PRO_5039591099" evidence="2">
    <location>
        <begin position="32"/>
        <end position="544"/>
    </location>
</feature>
<evidence type="ECO:0000259" key="3">
    <source>
        <dbReference type="Pfam" id="PF01425"/>
    </source>
</evidence>
<keyword evidence="5" id="KW-1185">Reference proteome</keyword>
<dbReference type="Pfam" id="PF01425">
    <property type="entry name" value="Amidase"/>
    <property type="match status" value="1"/>
</dbReference>
<sequence>MARWRNRRARTVAALLTGSALLATTVLPVGAAGAAGPRRATDAELAEWVVDLDANALRELLATGEVTSVQLVKAYQARIDAYEEAYADQPGVNAVIVEDPRAVATAARLDNERRRGQVRGPLHGIPILIKDNYDTFDLPTSNGSLALERWHTADDAEQVARLRAAGAIIVAKTNLHEYASGITTISSLGGQTRNPYDQTRNPGGSSGGTGAGIAAGFGAVGMGSDTCGSIRIPAAHNSLVGLRPTHGLSSRDGIAPMSYTQDVGGPIAKSVTDIALVLDATVGYDPDDPSTAASVGRVPSSYLPSLDDDALSGARIGVLTDYLGTSAAEQPTTALIRAAVDDMAAQGADVVELPTQAALLSAVGASGVINDEFERDLNRYLAAPGSTFPRWLAVLEPPFDAVTMDDIITSGKVTPTVLSSLRSRQGVSTGPQEAYHQRLERRAEAQTLLRALLEANDLDALVYPTIRQQAAVIGQSQPGSNCSLSANTGFPALTVPAGFTPDGMPVGVELLGLPFSEPTLLGLGYDYEQATHHRTPPASTPPLR</sequence>
<feature type="signal peptide" evidence="2">
    <location>
        <begin position="1"/>
        <end position="31"/>
    </location>
</feature>
<dbReference type="InterPro" id="IPR036928">
    <property type="entry name" value="AS_sf"/>
</dbReference>